<dbReference type="AlphaFoldDB" id="A0ABD5NQZ5"/>
<name>A0ABD5NQZ5_9EURY</name>
<dbReference type="PROSITE" id="PS00491">
    <property type="entry name" value="PROLINE_PEPTIDASE"/>
    <property type="match status" value="1"/>
</dbReference>
<sequence>MQPTTFEDRLHRCQDALADREVDALVLFPSSNLYYLTGFSEEPGERHLFAFVTPTGFALVAPTMYADQIVAATYVDDVDTWDDGDDPMAVVCDVLDRLGVDGGEVLLDDRMFAQFSLDLQEALPDASFGLASEVIDDLRITKDETELAALREAGRVSDAASEAVRALGADAVGMTETELADRIRDELASRGGDGVSFEPVVGSGPNGALPHHRHGDRTIEAGEPVVLDFGTTVDGYPGDQTRTMVFGGDPPEGYAAVHGIVREALEAAIDAVEPGVTAGAVDAAARSVVEEAGYGERFIHRTGHGLGLDVHEAPYIVAGNDQVLEPGMVHSVEPGIYLEGEYGVRIEDIVVVTEDGCDRLNHSPRTWETP</sequence>
<dbReference type="GeneID" id="73902597"/>
<keyword evidence="7" id="KW-1185">Reference proteome</keyword>
<comment type="similarity">
    <text evidence="3">Belongs to the peptidase M24B family.</text>
</comment>
<evidence type="ECO:0000313" key="7">
    <source>
        <dbReference type="Proteomes" id="UP001595846"/>
    </source>
</evidence>
<dbReference type="PANTHER" id="PTHR46112:SF3">
    <property type="entry name" value="AMINOPEPTIDASE YPDF"/>
    <property type="match status" value="1"/>
</dbReference>
<dbReference type="Pfam" id="PF00557">
    <property type="entry name" value="Peptidase_M24"/>
    <property type="match status" value="1"/>
</dbReference>
<dbReference type="InterPro" id="IPR036005">
    <property type="entry name" value="Creatinase/aminopeptidase-like"/>
</dbReference>
<dbReference type="InterPro" id="IPR050659">
    <property type="entry name" value="Peptidase_M24B"/>
</dbReference>
<dbReference type="Proteomes" id="UP001595846">
    <property type="component" value="Unassembled WGS sequence"/>
</dbReference>
<dbReference type="InterPro" id="IPR000587">
    <property type="entry name" value="Creatinase_N"/>
</dbReference>
<accession>A0ABD5NQZ5</accession>
<dbReference type="CDD" id="cd01092">
    <property type="entry name" value="APP-like"/>
    <property type="match status" value="1"/>
</dbReference>
<dbReference type="InterPro" id="IPR001131">
    <property type="entry name" value="Peptidase_M24B_aminopep-P_CS"/>
</dbReference>
<dbReference type="RefSeq" id="WP_256534007.1">
    <property type="nucleotide sequence ID" value="NZ_CP101824.1"/>
</dbReference>
<evidence type="ECO:0000313" key="6">
    <source>
        <dbReference type="EMBL" id="MFC3959135.1"/>
    </source>
</evidence>
<dbReference type="Gene3D" id="3.40.350.10">
    <property type="entry name" value="Creatinase/prolidase N-terminal domain"/>
    <property type="match status" value="1"/>
</dbReference>
<dbReference type="GO" id="GO:0016787">
    <property type="term" value="F:hydrolase activity"/>
    <property type="evidence" value="ECO:0007669"/>
    <property type="project" value="UniProtKB-KW"/>
</dbReference>
<reference evidence="6 7" key="1">
    <citation type="journal article" date="2019" name="Int. J. Syst. Evol. Microbiol.">
        <title>The Global Catalogue of Microorganisms (GCM) 10K type strain sequencing project: providing services to taxonomists for standard genome sequencing and annotation.</title>
        <authorList>
            <consortium name="The Broad Institute Genomics Platform"/>
            <consortium name="The Broad Institute Genome Sequencing Center for Infectious Disease"/>
            <person name="Wu L."/>
            <person name="Ma J."/>
        </authorList>
    </citation>
    <scope>NUCLEOTIDE SEQUENCE [LARGE SCALE GENOMIC DNA]</scope>
    <source>
        <strain evidence="6 7">IBRC-M 10256</strain>
    </source>
</reference>
<evidence type="ECO:0000259" key="4">
    <source>
        <dbReference type="Pfam" id="PF00557"/>
    </source>
</evidence>
<comment type="caution">
    <text evidence="6">The sequence shown here is derived from an EMBL/GenBank/DDBJ whole genome shotgun (WGS) entry which is preliminary data.</text>
</comment>
<evidence type="ECO:0000256" key="2">
    <source>
        <dbReference type="ARBA" id="ARBA00022801"/>
    </source>
</evidence>
<dbReference type="Gene3D" id="3.90.230.10">
    <property type="entry name" value="Creatinase/methionine aminopeptidase superfamily"/>
    <property type="match status" value="1"/>
</dbReference>
<gene>
    <name evidence="6" type="ORF">ACFOUR_12245</name>
</gene>
<evidence type="ECO:0000256" key="3">
    <source>
        <dbReference type="RuleBase" id="RU000590"/>
    </source>
</evidence>
<dbReference type="InterPro" id="IPR029149">
    <property type="entry name" value="Creatin/AminoP/Spt16_N"/>
</dbReference>
<dbReference type="PANTHER" id="PTHR46112">
    <property type="entry name" value="AMINOPEPTIDASE"/>
    <property type="match status" value="1"/>
</dbReference>
<feature type="domain" description="Peptidase M24" evidence="4">
    <location>
        <begin position="149"/>
        <end position="354"/>
    </location>
</feature>
<dbReference type="GO" id="GO:0046872">
    <property type="term" value="F:metal ion binding"/>
    <property type="evidence" value="ECO:0007669"/>
    <property type="project" value="UniProtKB-KW"/>
</dbReference>
<evidence type="ECO:0000259" key="5">
    <source>
        <dbReference type="Pfam" id="PF01321"/>
    </source>
</evidence>
<evidence type="ECO:0000256" key="1">
    <source>
        <dbReference type="ARBA" id="ARBA00022723"/>
    </source>
</evidence>
<keyword evidence="2" id="KW-0378">Hydrolase</keyword>
<dbReference type="SUPFAM" id="SSF55920">
    <property type="entry name" value="Creatinase/aminopeptidase"/>
    <property type="match status" value="1"/>
</dbReference>
<dbReference type="SUPFAM" id="SSF53092">
    <property type="entry name" value="Creatinase/prolidase N-terminal domain"/>
    <property type="match status" value="1"/>
</dbReference>
<keyword evidence="1 3" id="KW-0479">Metal-binding</keyword>
<dbReference type="Pfam" id="PF01321">
    <property type="entry name" value="Creatinase_N"/>
    <property type="match status" value="1"/>
</dbReference>
<dbReference type="EMBL" id="JBHSAQ010000010">
    <property type="protein sequence ID" value="MFC3959135.1"/>
    <property type="molecule type" value="Genomic_DNA"/>
</dbReference>
<feature type="domain" description="Creatinase N-terminal" evidence="5">
    <location>
        <begin position="9"/>
        <end position="140"/>
    </location>
</feature>
<protein>
    <submittedName>
        <fullName evidence="6">M24 family metallopeptidase</fullName>
    </submittedName>
</protein>
<dbReference type="InterPro" id="IPR000994">
    <property type="entry name" value="Pept_M24"/>
</dbReference>
<proteinExistence type="inferred from homology"/>
<organism evidence="6 7">
    <name type="scientific">Halovivax cerinus</name>
    <dbReference type="NCBI Taxonomy" id="1487865"/>
    <lineage>
        <taxon>Archaea</taxon>
        <taxon>Methanobacteriati</taxon>
        <taxon>Methanobacteriota</taxon>
        <taxon>Stenosarchaea group</taxon>
        <taxon>Halobacteria</taxon>
        <taxon>Halobacteriales</taxon>
        <taxon>Natrialbaceae</taxon>
        <taxon>Halovivax</taxon>
    </lineage>
</organism>